<evidence type="ECO:0000313" key="1">
    <source>
        <dbReference type="EMBL" id="QCM02079.1"/>
    </source>
</evidence>
<gene>
    <name evidence="1" type="ORF">CFBP6624_17850</name>
</gene>
<dbReference type="AlphaFoldDB" id="A0AAE6BP62"/>
<organism evidence="1 2">
    <name type="scientific">Agrobacterium tumefaciens</name>
    <dbReference type="NCBI Taxonomy" id="358"/>
    <lineage>
        <taxon>Bacteria</taxon>
        <taxon>Pseudomonadati</taxon>
        <taxon>Pseudomonadota</taxon>
        <taxon>Alphaproteobacteria</taxon>
        <taxon>Hyphomicrobiales</taxon>
        <taxon>Rhizobiaceae</taxon>
        <taxon>Rhizobium/Agrobacterium group</taxon>
        <taxon>Agrobacterium</taxon>
        <taxon>Agrobacterium tumefaciens complex</taxon>
    </lineage>
</organism>
<protein>
    <submittedName>
        <fullName evidence="1">Uncharacterized protein</fullName>
    </submittedName>
</protein>
<proteinExistence type="predicted"/>
<dbReference type="Proteomes" id="UP000298646">
    <property type="component" value="Chromosome linear"/>
</dbReference>
<dbReference type="EMBL" id="CP039908">
    <property type="protein sequence ID" value="QCM02079.1"/>
    <property type="molecule type" value="Genomic_DNA"/>
</dbReference>
<reference evidence="1 2" key="1">
    <citation type="submission" date="2019-04" db="EMBL/GenBank/DDBJ databases">
        <title>Complete genome sequence of Agrobacterium tumefaciens CFBP6624.</title>
        <authorList>
            <person name="Haryono M."/>
            <person name="Lin Y.-C."/>
            <person name="Lai E.-M."/>
            <person name="Kuo C.-H."/>
        </authorList>
    </citation>
    <scope>NUCLEOTIDE SEQUENCE [LARGE SCALE GENOMIC DNA]</scope>
    <source>
        <strain evidence="1 2">CFBP6624</strain>
    </source>
</reference>
<name>A0AAE6BP62_AGRTU</name>
<dbReference type="RefSeq" id="WP_137086782.1">
    <property type="nucleotide sequence ID" value="NZ_CP039908.1"/>
</dbReference>
<sequence length="104" mass="10990">MTALQPKHFIAMIADTVLSAREPFGCAKVIGAAPSLLSGRYAGWSASVVPQQKTAPGLRVDSSDGFPEIDHSTVNYACHEANLHQHSSSGARARATTKEPLTCV</sequence>
<accession>A0AAE6BP62</accession>
<evidence type="ECO:0000313" key="2">
    <source>
        <dbReference type="Proteomes" id="UP000298646"/>
    </source>
</evidence>